<reference evidence="1" key="1">
    <citation type="submission" date="2020-05" db="EMBL/GenBank/DDBJ databases">
        <authorList>
            <person name="Chiriac C."/>
            <person name="Salcher M."/>
            <person name="Ghai R."/>
            <person name="Kavagutti S V."/>
        </authorList>
    </citation>
    <scope>NUCLEOTIDE SEQUENCE</scope>
</reference>
<dbReference type="Gene3D" id="3.40.50.1110">
    <property type="entry name" value="SGNH hydrolase"/>
    <property type="match status" value="1"/>
</dbReference>
<accession>A0A6J6UPN1</accession>
<evidence type="ECO:0000313" key="1">
    <source>
        <dbReference type="EMBL" id="CAB4761971.1"/>
    </source>
</evidence>
<dbReference type="SUPFAM" id="SSF52266">
    <property type="entry name" value="SGNH hydrolase"/>
    <property type="match status" value="1"/>
</dbReference>
<protein>
    <submittedName>
        <fullName evidence="1">Unannotated protein</fullName>
    </submittedName>
</protein>
<sequence>MSVSQIFLICIGVLALLEVFYRVASGLNESPSGQEILVAHTNARYEPYDLVSRLEAVTKESGIHSAFWEEMQVSMKNQLFATATETTEGLIHDSADYEGQFFSTINGLRTTTDQPLKYDKSVGLFGGSTIYCYETEDSHTVSSHLQRLLKDSQPNTIVRNFGVAGAGAIERCRKIRHVVSTFTKSDDIILLFGDNDCGWLNYRASMSKTLKLSIRIAKLWRSLELVTLKSESKFARQHAAAAAKHTLEEIMTTYELCKRNGVRFTAVLQPNIYTKQELCPYESAVVKVFGARHKKMILSAYEIYRSQTLDFVVRAEDGFDNTVPSVFLDWAHVESRGNKCLANIFLKIIV</sequence>
<dbReference type="AlphaFoldDB" id="A0A6J6UPN1"/>
<dbReference type="EMBL" id="CAEZZK010000126">
    <property type="protein sequence ID" value="CAB4761971.1"/>
    <property type="molecule type" value="Genomic_DNA"/>
</dbReference>
<dbReference type="InterPro" id="IPR036514">
    <property type="entry name" value="SGNH_hydro_sf"/>
</dbReference>
<proteinExistence type="predicted"/>
<organism evidence="1">
    <name type="scientific">freshwater metagenome</name>
    <dbReference type="NCBI Taxonomy" id="449393"/>
    <lineage>
        <taxon>unclassified sequences</taxon>
        <taxon>metagenomes</taxon>
        <taxon>ecological metagenomes</taxon>
    </lineage>
</organism>
<name>A0A6J6UPN1_9ZZZZ</name>
<gene>
    <name evidence="1" type="ORF">UFOPK2855_00716</name>
</gene>